<evidence type="ECO:0000256" key="5">
    <source>
        <dbReference type="ARBA" id="ARBA00022989"/>
    </source>
</evidence>
<evidence type="ECO:0000256" key="2">
    <source>
        <dbReference type="ARBA" id="ARBA00008806"/>
    </source>
</evidence>
<evidence type="ECO:0000256" key="6">
    <source>
        <dbReference type="ARBA" id="ARBA00023136"/>
    </source>
</evidence>
<dbReference type="Pfam" id="PF12696">
    <property type="entry name" value="TraG-D_C"/>
    <property type="match status" value="1"/>
</dbReference>
<keyword evidence="3" id="KW-1003">Cell membrane</keyword>
<dbReference type="CDD" id="cd01127">
    <property type="entry name" value="TrwB_TraG_TraD_VirD4"/>
    <property type="match status" value="1"/>
</dbReference>
<accession>A0ABS1C9T9</accession>
<gene>
    <name evidence="9" type="ORF">IBJ83_04880</name>
</gene>
<dbReference type="Proteomes" id="UP000823123">
    <property type="component" value="Unassembled WGS sequence"/>
</dbReference>
<evidence type="ECO:0000256" key="3">
    <source>
        <dbReference type="ARBA" id="ARBA00022475"/>
    </source>
</evidence>
<dbReference type="InterPro" id="IPR027417">
    <property type="entry name" value="P-loop_NTPase"/>
</dbReference>
<name>A0ABS1C9T9_9FIRM</name>
<evidence type="ECO:0000256" key="7">
    <source>
        <dbReference type="SAM" id="Phobius"/>
    </source>
</evidence>
<dbReference type="PANTHER" id="PTHR37937">
    <property type="entry name" value="CONJUGATIVE TRANSFER: DNA TRANSPORT"/>
    <property type="match status" value="1"/>
</dbReference>
<proteinExistence type="inferred from homology"/>
<dbReference type="PANTHER" id="PTHR37937:SF1">
    <property type="entry name" value="CONJUGATIVE TRANSFER: DNA TRANSPORT"/>
    <property type="match status" value="1"/>
</dbReference>
<dbReference type="EMBL" id="JACVDA010000011">
    <property type="protein sequence ID" value="MBK1468649.1"/>
    <property type="molecule type" value="Genomic_DNA"/>
</dbReference>
<dbReference type="Pfam" id="PF02534">
    <property type="entry name" value="T4SS-DNA_transf"/>
    <property type="match status" value="1"/>
</dbReference>
<evidence type="ECO:0000256" key="1">
    <source>
        <dbReference type="ARBA" id="ARBA00004651"/>
    </source>
</evidence>
<dbReference type="SUPFAM" id="SSF52540">
    <property type="entry name" value="P-loop containing nucleoside triphosphate hydrolases"/>
    <property type="match status" value="2"/>
</dbReference>
<keyword evidence="6 7" id="KW-0472">Membrane</keyword>
<feature type="transmembrane region" description="Helical" evidence="7">
    <location>
        <begin position="64"/>
        <end position="81"/>
    </location>
</feature>
<dbReference type="InterPro" id="IPR051539">
    <property type="entry name" value="T4SS-coupling_protein"/>
</dbReference>
<keyword evidence="10" id="KW-1185">Reference proteome</keyword>
<evidence type="ECO:0000256" key="4">
    <source>
        <dbReference type="ARBA" id="ARBA00022692"/>
    </source>
</evidence>
<dbReference type="Gene3D" id="3.40.50.300">
    <property type="entry name" value="P-loop containing nucleotide triphosphate hydrolases"/>
    <property type="match status" value="1"/>
</dbReference>
<keyword evidence="4 7" id="KW-0812">Transmembrane</keyword>
<dbReference type="InterPro" id="IPR032689">
    <property type="entry name" value="TraG-D_C"/>
</dbReference>
<feature type="domain" description="TraD/TraG TraM recognition site" evidence="8">
    <location>
        <begin position="743"/>
        <end position="859"/>
    </location>
</feature>
<evidence type="ECO:0000313" key="10">
    <source>
        <dbReference type="Proteomes" id="UP000823123"/>
    </source>
</evidence>
<protein>
    <submittedName>
        <fullName evidence="9">Type IV secretory system conjugative DNA transfer family protein</fullName>
    </submittedName>
</protein>
<dbReference type="RefSeq" id="WP_201275603.1">
    <property type="nucleotide sequence ID" value="NZ_JACVDA010000011.1"/>
</dbReference>
<feature type="transmembrane region" description="Helical" evidence="7">
    <location>
        <begin position="12"/>
        <end position="35"/>
    </location>
</feature>
<dbReference type="InterPro" id="IPR003688">
    <property type="entry name" value="TraG/VirD4"/>
</dbReference>
<sequence>MKRNLEILKGFAFALYIGISFLFSNIIVYLLRYLILYIKYTRKFMPRPEFNIVKGIFEFRFEKPFIYIYLLAIIFIVYSFFKFKRRFKALDMEEKGRSRFTSLKEIKEQYIEIDEKDTEVPGFGGFPISRYKDKIYIDDGSTHNLIIGTTRSKKAEDVLFPYIDIRSRAKDKPSIIALDPKGEFSSSTSETLQKRGYNVEVLNFLQPTKSMYWNPLNLVKNALKSGDYPEAVSLCNTLSYSIFKNDKEAQKDPYWSDAGISLLNGTIISLSEKFIEKKQEEKITMYTMVKFIVENQDDDRKDKNNIKNKLNDYIDSLPTSSEGRLQFSTFRISDGKTRMSVLSVALSKLMLFLMNDIAQMTSSNSVELENVGFNTDKLYNCKIVLENYLLKHLLKKEKIELFYKNEETFFNKRDLDIIKKSFLSLEALKLKLSFKLREKAKKSLFTTEELIFEMKSTFEDRLTKEEVEIAEEQKILQEDTLKDILKALYIKGYINNPERATLNFKFNISKKFKLEENLQFKFRNTILSLIEDEEYKSIAEKVLEVVEKNAFKTVGIYPLKRFNESNLSPDEKIVMKLITERFLEYIDEVSILTLKMELDYHIPFVFKENIELTIENFKNGTLKRIYDFFIEKVLEKNKGFEVKTYETLNFKEVVREIENLFFLTSNGKDTFLQDLKEENEIFFTKENIKIEKVRENKPTAIFVIIPDFDKSRHILATYFISQLYFILAKKANLSDKQKCDRRVYIDMDEFGNMPLFNDMDNMVTVSLSRNILLTFAIQSFSQLEKYKEAGKIIKENCGNTIYLLSNDKDTREEISANCGNKTIISTSLQKETGDILSKSSTDTTQDNRLIKPEDLLRLAEDDSIIIRLMKRTDLKGRKIEPFAIYNTGKTSYKPRYKYLLDTFPQGNNINTILKKLYGYREPVNLDELRYEE</sequence>
<organism evidence="9 10">
    <name type="scientific">Parvimonas parva</name>
    <dbReference type="NCBI Taxonomy" id="2769485"/>
    <lineage>
        <taxon>Bacteria</taxon>
        <taxon>Bacillati</taxon>
        <taxon>Bacillota</taxon>
        <taxon>Tissierellia</taxon>
        <taxon>Tissierellales</taxon>
        <taxon>Peptoniphilaceae</taxon>
        <taxon>Parvimonas</taxon>
    </lineage>
</organism>
<comment type="subcellular location">
    <subcellularLocation>
        <location evidence="1">Cell membrane</location>
        <topology evidence="1">Multi-pass membrane protein</topology>
    </subcellularLocation>
</comment>
<keyword evidence="5 7" id="KW-1133">Transmembrane helix</keyword>
<comment type="caution">
    <text evidence="9">The sequence shown here is derived from an EMBL/GenBank/DDBJ whole genome shotgun (WGS) entry which is preliminary data.</text>
</comment>
<evidence type="ECO:0000259" key="8">
    <source>
        <dbReference type="Pfam" id="PF12696"/>
    </source>
</evidence>
<comment type="similarity">
    <text evidence="2">Belongs to the VirD4/TraG family.</text>
</comment>
<reference evidence="9 10" key="1">
    <citation type="submission" date="2020-09" db="EMBL/GenBank/DDBJ databases">
        <title>Parvimonas S3374 sp. nov.</title>
        <authorList>
            <person name="Buhl M."/>
        </authorList>
    </citation>
    <scope>NUCLEOTIDE SEQUENCE [LARGE SCALE GENOMIC DNA]</scope>
    <source>
        <strain evidence="9 10">S3374</strain>
    </source>
</reference>
<evidence type="ECO:0000313" key="9">
    <source>
        <dbReference type="EMBL" id="MBK1468649.1"/>
    </source>
</evidence>